<protein>
    <submittedName>
        <fullName evidence="2">CRISPR-associated protein, CT1132 family</fullName>
    </submittedName>
</protein>
<dbReference type="EMBL" id="FNOP01000011">
    <property type="protein sequence ID" value="SDX03236.1"/>
    <property type="molecule type" value="Genomic_DNA"/>
</dbReference>
<sequence>MDAEFRRATGLLVIEVVNSNPNGDPDRESDPRQRPDGRGEISGVSFKRKLRDLLEDHTSPFFKALPENFSNKENTDCFQILESRGRDREVIKKELKGGVKNEKYDHEAYLNSEFVRKYWDARVFGNTFLESGNAKEFIKTGVVQFGLGLSLSPVSILRMSHTSKAGVEADKNQGMAPMAYRVVEHGVYCMPFFVNPNFAHYTGCTAADIDLLKFLIPQAYDQTRSAMRTDVRIRHAWYIEHKNLLGSCPDYLLMEALTPERIGNREEPSKSWADYQDKIALPDALKDKVASCVDLVEQ</sequence>
<dbReference type="InterPro" id="IPR006482">
    <property type="entry name" value="Cas7_Csh2/Csh2"/>
</dbReference>
<feature type="compositionally biased region" description="Basic and acidic residues" evidence="1">
    <location>
        <begin position="24"/>
        <end position="39"/>
    </location>
</feature>
<organism evidence="2 3">
    <name type="scientific">Acidaminococcus fermentans</name>
    <dbReference type="NCBI Taxonomy" id="905"/>
    <lineage>
        <taxon>Bacteria</taxon>
        <taxon>Bacillati</taxon>
        <taxon>Bacillota</taxon>
        <taxon>Negativicutes</taxon>
        <taxon>Acidaminococcales</taxon>
        <taxon>Acidaminococcaceae</taxon>
        <taxon>Acidaminococcus</taxon>
    </lineage>
</organism>
<dbReference type="RefSeq" id="WP_074706643.1">
    <property type="nucleotide sequence ID" value="NZ_FNOP01000011.1"/>
</dbReference>
<dbReference type="AlphaFoldDB" id="A0A1H2YDI9"/>
<reference evidence="2 3" key="1">
    <citation type="submission" date="2016-10" db="EMBL/GenBank/DDBJ databases">
        <authorList>
            <person name="Varghese N."/>
            <person name="Submissions S."/>
        </authorList>
    </citation>
    <scope>NUCLEOTIDE SEQUENCE [LARGE SCALE GENOMIC DNA]</scope>
    <source>
        <strain evidence="2 3">WCC6</strain>
    </source>
</reference>
<evidence type="ECO:0000313" key="2">
    <source>
        <dbReference type="EMBL" id="SDX03236.1"/>
    </source>
</evidence>
<evidence type="ECO:0000256" key="1">
    <source>
        <dbReference type="SAM" id="MobiDB-lite"/>
    </source>
</evidence>
<feature type="region of interest" description="Disordered" evidence="1">
    <location>
        <begin position="17"/>
        <end position="41"/>
    </location>
</feature>
<proteinExistence type="predicted"/>
<evidence type="ECO:0000313" key="3">
    <source>
        <dbReference type="Proteomes" id="UP000182379"/>
    </source>
</evidence>
<dbReference type="Pfam" id="PF05107">
    <property type="entry name" value="Cas_Cas7"/>
    <property type="match status" value="1"/>
</dbReference>
<name>A0A1H2YDI9_ACIFE</name>
<gene>
    <name evidence="2" type="ORF">SAMN05216495_1113</name>
</gene>
<dbReference type="Proteomes" id="UP000182379">
    <property type="component" value="Unassembled WGS sequence"/>
</dbReference>
<comment type="caution">
    <text evidence="2">The sequence shown here is derived from an EMBL/GenBank/DDBJ whole genome shotgun (WGS) entry which is preliminary data.</text>
</comment>
<dbReference type="GO" id="GO:0043571">
    <property type="term" value="P:maintenance of CRISPR repeat elements"/>
    <property type="evidence" value="ECO:0007669"/>
    <property type="project" value="InterPro"/>
</dbReference>
<accession>A0A1H2YDI9</accession>